<reference evidence="2" key="1">
    <citation type="journal article" date="2019" name="Int. J. Syst. Evol. Microbiol.">
        <title>The Global Catalogue of Microorganisms (GCM) 10K type strain sequencing project: providing services to taxonomists for standard genome sequencing and annotation.</title>
        <authorList>
            <consortium name="The Broad Institute Genomics Platform"/>
            <consortium name="The Broad Institute Genome Sequencing Center for Infectious Disease"/>
            <person name="Wu L."/>
            <person name="Ma J."/>
        </authorList>
    </citation>
    <scope>NUCLEOTIDE SEQUENCE [LARGE SCALE GENOMIC DNA]</scope>
    <source>
        <strain evidence="2">CGMCC 4.7283</strain>
    </source>
</reference>
<accession>A0ABV9KQ72</accession>
<organism evidence="1 2">
    <name type="scientific">Seohaeicola nanhaiensis</name>
    <dbReference type="NCBI Taxonomy" id="1387282"/>
    <lineage>
        <taxon>Bacteria</taxon>
        <taxon>Pseudomonadati</taxon>
        <taxon>Pseudomonadota</taxon>
        <taxon>Alphaproteobacteria</taxon>
        <taxon>Rhodobacterales</taxon>
        <taxon>Roseobacteraceae</taxon>
        <taxon>Seohaeicola</taxon>
    </lineage>
</organism>
<dbReference type="RefSeq" id="WP_380722752.1">
    <property type="nucleotide sequence ID" value="NZ_JBHSGI010000034.1"/>
</dbReference>
<protein>
    <submittedName>
        <fullName evidence="1">Uncharacterized protein</fullName>
    </submittedName>
</protein>
<keyword evidence="2" id="KW-1185">Reference proteome</keyword>
<gene>
    <name evidence="1" type="ORF">ACFO5X_24970</name>
</gene>
<evidence type="ECO:0000313" key="1">
    <source>
        <dbReference type="EMBL" id="MFC4671826.1"/>
    </source>
</evidence>
<proteinExistence type="predicted"/>
<comment type="caution">
    <text evidence="1">The sequence shown here is derived from an EMBL/GenBank/DDBJ whole genome shotgun (WGS) entry which is preliminary data.</text>
</comment>
<name>A0ABV9KQ72_9RHOB</name>
<dbReference type="EMBL" id="JBHSGI010000034">
    <property type="protein sequence ID" value="MFC4671826.1"/>
    <property type="molecule type" value="Genomic_DNA"/>
</dbReference>
<evidence type="ECO:0000313" key="2">
    <source>
        <dbReference type="Proteomes" id="UP001595973"/>
    </source>
</evidence>
<dbReference type="Proteomes" id="UP001595973">
    <property type="component" value="Unassembled WGS sequence"/>
</dbReference>
<sequence>MPDALSRIETLSKTYDYFNGAKDILDNVTLVRGFARNAPKDIEGARKLLGIAENKYKPLKKFFNGTQKEVLAAITEGFPPIPDPSGEVKSRMEKIARAKGPNTPGFEKELDLYLKQLKAYEYELRERLTYMDLVKKKCALNEKNFQTMSTVIQTTLAALKALFVSTPSFRAATGGEILQIMEAGIEKQPAAISSAYRRLKTAAEKHETEIARQHLRAKSALKVAADKKLAFLMEDAKAFFKKLF</sequence>